<evidence type="ECO:0008006" key="4">
    <source>
        <dbReference type="Google" id="ProtNLM"/>
    </source>
</evidence>
<proteinExistence type="predicted"/>
<gene>
    <name evidence="2" type="ORF">JK635_16120</name>
</gene>
<dbReference type="RefSeq" id="WP_202654975.1">
    <property type="nucleotide sequence ID" value="NZ_JAESWB010000233.1"/>
</dbReference>
<comment type="caution">
    <text evidence="2">The sequence shown here is derived from an EMBL/GenBank/DDBJ whole genome shotgun (WGS) entry which is preliminary data.</text>
</comment>
<dbReference type="Proteomes" id="UP000623967">
    <property type="component" value="Unassembled WGS sequence"/>
</dbReference>
<keyword evidence="3" id="KW-1185">Reference proteome</keyword>
<keyword evidence="1" id="KW-0472">Membrane</keyword>
<accession>A0ABS1TSL1</accession>
<sequence length="56" mass="6362">MNNFIPGLIALLPLILFAFVLRWIRLIKINSEIQVDQNKKIISLLEELKNNKGSAG</sequence>
<evidence type="ECO:0000313" key="3">
    <source>
        <dbReference type="Proteomes" id="UP000623967"/>
    </source>
</evidence>
<name>A0ABS1TSL1_9BACI</name>
<evidence type="ECO:0000256" key="1">
    <source>
        <dbReference type="SAM" id="Phobius"/>
    </source>
</evidence>
<dbReference type="EMBL" id="JAESWB010000233">
    <property type="protein sequence ID" value="MBL4953714.1"/>
    <property type="molecule type" value="Genomic_DNA"/>
</dbReference>
<feature type="transmembrane region" description="Helical" evidence="1">
    <location>
        <begin position="6"/>
        <end position="24"/>
    </location>
</feature>
<organism evidence="2 3">
    <name type="scientific">Neobacillus paridis</name>
    <dbReference type="NCBI Taxonomy" id="2803862"/>
    <lineage>
        <taxon>Bacteria</taxon>
        <taxon>Bacillati</taxon>
        <taxon>Bacillota</taxon>
        <taxon>Bacilli</taxon>
        <taxon>Bacillales</taxon>
        <taxon>Bacillaceae</taxon>
        <taxon>Neobacillus</taxon>
    </lineage>
</organism>
<protein>
    <recommendedName>
        <fullName evidence="4">DUF4083 domain-containing protein</fullName>
    </recommendedName>
</protein>
<evidence type="ECO:0000313" key="2">
    <source>
        <dbReference type="EMBL" id="MBL4953714.1"/>
    </source>
</evidence>
<keyword evidence="1" id="KW-0812">Transmembrane</keyword>
<reference evidence="2 3" key="1">
    <citation type="submission" date="2021-01" db="EMBL/GenBank/DDBJ databases">
        <title>Genome public.</title>
        <authorList>
            <person name="Liu C."/>
            <person name="Sun Q."/>
        </authorList>
    </citation>
    <scope>NUCLEOTIDE SEQUENCE [LARGE SCALE GENOMIC DNA]</scope>
    <source>
        <strain evidence="2 3">YIM B02564</strain>
    </source>
</reference>
<keyword evidence="1" id="KW-1133">Transmembrane helix</keyword>